<dbReference type="GO" id="GO:0020037">
    <property type="term" value="F:heme binding"/>
    <property type="evidence" value="ECO:0007669"/>
    <property type="project" value="InterPro"/>
</dbReference>
<evidence type="ECO:0000256" key="7">
    <source>
        <dbReference type="ARBA" id="ARBA00023033"/>
    </source>
</evidence>
<dbReference type="InterPro" id="IPR017972">
    <property type="entry name" value="Cyt_P450_CS"/>
</dbReference>
<dbReference type="GO" id="GO:0016705">
    <property type="term" value="F:oxidoreductase activity, acting on paired donors, with incorporation or reduction of molecular oxygen"/>
    <property type="evidence" value="ECO:0007669"/>
    <property type="project" value="InterPro"/>
</dbReference>
<dbReference type="Pfam" id="PF00067">
    <property type="entry name" value="p450"/>
    <property type="match status" value="2"/>
</dbReference>
<dbReference type="InterPro" id="IPR001128">
    <property type="entry name" value="Cyt_P450"/>
</dbReference>
<dbReference type="GO" id="GO:0004497">
    <property type="term" value="F:monooxygenase activity"/>
    <property type="evidence" value="ECO:0007669"/>
    <property type="project" value="UniProtKB-KW"/>
</dbReference>
<dbReference type="PRINTS" id="PR00385">
    <property type="entry name" value="P450"/>
</dbReference>
<comment type="cofactor">
    <cofactor evidence="1 8">
        <name>heme</name>
        <dbReference type="ChEBI" id="CHEBI:30413"/>
    </cofactor>
</comment>
<reference evidence="10" key="1">
    <citation type="submission" date="2020-11" db="EMBL/GenBank/DDBJ databases">
        <authorList>
            <consortium name="DOE Joint Genome Institute"/>
            <person name="Ahrendt S."/>
            <person name="Riley R."/>
            <person name="Andreopoulos W."/>
            <person name="Labutti K."/>
            <person name="Pangilinan J."/>
            <person name="Ruiz-Duenas F.J."/>
            <person name="Barrasa J.M."/>
            <person name="Sanchez-Garcia M."/>
            <person name="Camarero S."/>
            <person name="Miyauchi S."/>
            <person name="Serrano A."/>
            <person name="Linde D."/>
            <person name="Babiker R."/>
            <person name="Drula E."/>
            <person name="Ayuso-Fernandez I."/>
            <person name="Pacheco R."/>
            <person name="Padilla G."/>
            <person name="Ferreira P."/>
            <person name="Barriuso J."/>
            <person name="Kellner H."/>
            <person name="Castanera R."/>
            <person name="Alfaro M."/>
            <person name="Ramirez L."/>
            <person name="Pisabarro A.G."/>
            <person name="Kuo A."/>
            <person name="Tritt A."/>
            <person name="Lipzen A."/>
            <person name="He G."/>
            <person name="Yan M."/>
            <person name="Ng V."/>
            <person name="Cullen D."/>
            <person name="Martin F."/>
            <person name="Rosso M.-N."/>
            <person name="Henrissat B."/>
            <person name="Hibbett D."/>
            <person name="Martinez A.T."/>
            <person name="Grigoriev I.V."/>
        </authorList>
    </citation>
    <scope>NUCLEOTIDE SEQUENCE</scope>
    <source>
        <strain evidence="10">MF-IS2</strain>
    </source>
</reference>
<dbReference type="SUPFAM" id="SSF48264">
    <property type="entry name" value="Cytochrome P450"/>
    <property type="match status" value="1"/>
</dbReference>
<dbReference type="InterPro" id="IPR047146">
    <property type="entry name" value="Cyt_P450_E_CYP52_fungi"/>
</dbReference>
<evidence type="ECO:0000256" key="6">
    <source>
        <dbReference type="ARBA" id="ARBA00023004"/>
    </source>
</evidence>
<dbReference type="EMBL" id="MU151171">
    <property type="protein sequence ID" value="KAF9448161.1"/>
    <property type="molecule type" value="Genomic_DNA"/>
</dbReference>
<keyword evidence="6 8" id="KW-0408">Iron</keyword>
<dbReference type="GO" id="GO:0005506">
    <property type="term" value="F:iron ion binding"/>
    <property type="evidence" value="ECO:0007669"/>
    <property type="project" value="InterPro"/>
</dbReference>
<comment type="similarity">
    <text evidence="2 9">Belongs to the cytochrome P450 family.</text>
</comment>
<dbReference type="PROSITE" id="PS00086">
    <property type="entry name" value="CYTOCHROME_P450"/>
    <property type="match status" value="1"/>
</dbReference>
<evidence type="ECO:0000256" key="9">
    <source>
        <dbReference type="RuleBase" id="RU000461"/>
    </source>
</evidence>
<sequence length="629" mass="71861">MGIEIPPGILYLIRFSPNLLTPPLVVYTLNSLSSSSHVAALAPLGTPYLACAMIASIPAALTLKIWWGQIKNRIEAWRLGAVLLPNLPDWTPGGIGTIIRTTRMVNTGYMEELLDEAYQNIGSYTLNTRILFENRIVTADPDYIKIMLATQFDGFEKGAETRWLFQPLLGTGVFAADGELWKFHRSMTRPFFTRDRISHFDIFDRHAEEALDKLAERLREGVAVDFQDLIGRFTLDAATEFLFGHNVQSLSGILPYPYNHPSHISLSTTACDGGEGKFSTGFVQAFVEAQMITSRRWRFSVHWPLLEFWKDDMKKPIGVVKELIEPIVKEAVRKKQQRVFTALGGKVEEETEEETLLENLVNETDDLDILRDEIVNLLVAGRDTTAGTLTFVVYMLAEHPEVLKRLREEILEKVGPSKRPEYEDLKDMKYLRAVINETMRLYPAVRVQICYEVVKDTQTSAYSPFNIRTSKNATLWPSKEPGGKPYYIPANTKTPYAVVIMHRRKDLWGPDALEFDPDRFLDHRLHKYLLPNPFIFLPFNAGPRICLGQQFAYNEMSFLLVRLLQRFDNVKLEVDAMEPEGRVPKEWGQQTMEESGSRKAVEKVRPKMLLTMCVKHGLWVSMKEATHPM</sequence>
<dbReference type="InterPro" id="IPR002401">
    <property type="entry name" value="Cyt_P450_E_grp-I"/>
</dbReference>
<evidence type="ECO:0000256" key="8">
    <source>
        <dbReference type="PIRSR" id="PIRSR602401-1"/>
    </source>
</evidence>
<dbReference type="OrthoDB" id="1470350at2759"/>
<keyword evidence="11" id="KW-1185">Reference proteome</keyword>
<dbReference type="AlphaFoldDB" id="A0A9P6C181"/>
<organism evidence="10 11">
    <name type="scientific">Macrolepiota fuliginosa MF-IS2</name>
    <dbReference type="NCBI Taxonomy" id="1400762"/>
    <lineage>
        <taxon>Eukaryota</taxon>
        <taxon>Fungi</taxon>
        <taxon>Dikarya</taxon>
        <taxon>Basidiomycota</taxon>
        <taxon>Agaricomycotina</taxon>
        <taxon>Agaricomycetes</taxon>
        <taxon>Agaricomycetidae</taxon>
        <taxon>Agaricales</taxon>
        <taxon>Agaricineae</taxon>
        <taxon>Agaricaceae</taxon>
        <taxon>Macrolepiota</taxon>
    </lineage>
</organism>
<evidence type="ECO:0000256" key="3">
    <source>
        <dbReference type="ARBA" id="ARBA00022617"/>
    </source>
</evidence>
<dbReference type="Gene3D" id="1.10.630.10">
    <property type="entry name" value="Cytochrome P450"/>
    <property type="match status" value="1"/>
</dbReference>
<evidence type="ECO:0000313" key="11">
    <source>
        <dbReference type="Proteomes" id="UP000807342"/>
    </source>
</evidence>
<dbReference type="PRINTS" id="PR00463">
    <property type="entry name" value="EP450I"/>
</dbReference>
<dbReference type="PANTHER" id="PTHR24287">
    <property type="entry name" value="P450, PUTATIVE (EUROFUNG)-RELATED"/>
    <property type="match status" value="1"/>
</dbReference>
<feature type="binding site" description="axial binding residue" evidence="8">
    <location>
        <position position="546"/>
    </location>
    <ligand>
        <name>heme</name>
        <dbReference type="ChEBI" id="CHEBI:30413"/>
    </ligand>
    <ligandPart>
        <name>Fe</name>
        <dbReference type="ChEBI" id="CHEBI:18248"/>
    </ligandPart>
</feature>
<protein>
    <submittedName>
        <fullName evidence="10">Cytochrome P450</fullName>
    </submittedName>
</protein>
<dbReference type="PANTHER" id="PTHR24287:SF1">
    <property type="entry name" value="P450, PUTATIVE (EUROFUNG)-RELATED"/>
    <property type="match status" value="1"/>
</dbReference>
<dbReference type="InterPro" id="IPR036396">
    <property type="entry name" value="Cyt_P450_sf"/>
</dbReference>
<evidence type="ECO:0000256" key="2">
    <source>
        <dbReference type="ARBA" id="ARBA00010617"/>
    </source>
</evidence>
<keyword evidence="5 9" id="KW-0560">Oxidoreductase</keyword>
<keyword evidence="4 8" id="KW-0479">Metal-binding</keyword>
<evidence type="ECO:0000313" key="10">
    <source>
        <dbReference type="EMBL" id="KAF9448161.1"/>
    </source>
</evidence>
<keyword evidence="3 8" id="KW-0349">Heme</keyword>
<dbReference type="Proteomes" id="UP000807342">
    <property type="component" value="Unassembled WGS sequence"/>
</dbReference>
<evidence type="ECO:0000256" key="5">
    <source>
        <dbReference type="ARBA" id="ARBA00023002"/>
    </source>
</evidence>
<dbReference type="CDD" id="cd11063">
    <property type="entry name" value="CYP52"/>
    <property type="match status" value="1"/>
</dbReference>
<name>A0A9P6C181_9AGAR</name>
<comment type="caution">
    <text evidence="10">The sequence shown here is derived from an EMBL/GenBank/DDBJ whole genome shotgun (WGS) entry which is preliminary data.</text>
</comment>
<keyword evidence="7 9" id="KW-0503">Monooxygenase</keyword>
<gene>
    <name evidence="10" type="ORF">P691DRAFT_775633</name>
</gene>
<accession>A0A9P6C181</accession>
<evidence type="ECO:0000256" key="1">
    <source>
        <dbReference type="ARBA" id="ARBA00001971"/>
    </source>
</evidence>
<proteinExistence type="inferred from homology"/>
<evidence type="ECO:0000256" key="4">
    <source>
        <dbReference type="ARBA" id="ARBA00022723"/>
    </source>
</evidence>